<reference evidence="3" key="1">
    <citation type="submission" date="2020-11" db="EMBL/GenBank/DDBJ databases">
        <title>Enhanced detection system for hospital associated transmission using whole genome sequencing surveillance.</title>
        <authorList>
            <person name="Harrison L.H."/>
            <person name="Van Tyne D."/>
            <person name="Marsh J.W."/>
            <person name="Griffith M.P."/>
            <person name="Snyder D.J."/>
            <person name="Cooper V.S."/>
            <person name="Mustapha M."/>
        </authorList>
    </citation>
    <scope>NUCLEOTIDE SEQUENCE</scope>
    <source>
        <strain evidence="3">STEN00053</strain>
    </source>
</reference>
<keyword evidence="2" id="KW-0732">Signal</keyword>
<proteinExistence type="predicted"/>
<dbReference type="RefSeq" id="WP_049406715.1">
    <property type="nucleotide sequence ID" value="NZ_JANKBX010000004.1"/>
</dbReference>
<keyword evidence="1" id="KW-0472">Membrane</keyword>
<feature type="chain" id="PRO_5041348233" evidence="2">
    <location>
        <begin position="26"/>
        <end position="132"/>
    </location>
</feature>
<keyword evidence="1" id="KW-1133">Transmembrane helix</keyword>
<dbReference type="Proteomes" id="UP000634179">
    <property type="component" value="Unassembled WGS sequence"/>
</dbReference>
<name>A0AA40Y4Z8_STEMA</name>
<dbReference type="EMBL" id="JADUOV010000003">
    <property type="protein sequence ID" value="MBH1789327.1"/>
    <property type="molecule type" value="Genomic_DNA"/>
</dbReference>
<evidence type="ECO:0000313" key="4">
    <source>
        <dbReference type="Proteomes" id="UP000634179"/>
    </source>
</evidence>
<evidence type="ECO:0000256" key="2">
    <source>
        <dbReference type="SAM" id="SignalP"/>
    </source>
</evidence>
<feature type="transmembrane region" description="Helical" evidence="1">
    <location>
        <begin position="109"/>
        <end position="131"/>
    </location>
</feature>
<accession>A0AA40Y4Z8</accession>
<evidence type="ECO:0000313" key="3">
    <source>
        <dbReference type="EMBL" id="MBH1789327.1"/>
    </source>
</evidence>
<organism evidence="3 4">
    <name type="scientific">Stenotrophomonas maltophilia</name>
    <name type="common">Pseudomonas maltophilia</name>
    <name type="synonym">Xanthomonas maltophilia</name>
    <dbReference type="NCBI Taxonomy" id="40324"/>
    <lineage>
        <taxon>Bacteria</taxon>
        <taxon>Pseudomonadati</taxon>
        <taxon>Pseudomonadota</taxon>
        <taxon>Gammaproteobacteria</taxon>
        <taxon>Lysobacterales</taxon>
        <taxon>Lysobacteraceae</taxon>
        <taxon>Stenotrophomonas</taxon>
        <taxon>Stenotrophomonas maltophilia group</taxon>
    </lineage>
</organism>
<comment type="caution">
    <text evidence="3">The sequence shown here is derived from an EMBL/GenBank/DDBJ whole genome shotgun (WGS) entry which is preliminary data.</text>
</comment>
<dbReference type="AlphaFoldDB" id="A0AA40Y4Z8"/>
<sequence length="132" mass="14552">MKRNHLIVLAAALLVLVLSASWAYADGVGPVTALTTWAKEQITSLWADFSDFMTDLQTDFVELVLSFVKAIVYLIPAPDFLTQISFCAMLNAAGPWTAFIVAQLRVGEAIAVLTAALVFRLVRVFLTLFQWT</sequence>
<evidence type="ECO:0000256" key="1">
    <source>
        <dbReference type="SAM" id="Phobius"/>
    </source>
</evidence>
<feature type="signal peptide" evidence="2">
    <location>
        <begin position="1"/>
        <end position="25"/>
    </location>
</feature>
<feature type="transmembrane region" description="Helical" evidence="1">
    <location>
        <begin position="80"/>
        <end position="102"/>
    </location>
</feature>
<gene>
    <name evidence="3" type="ORF">I5V89_05500</name>
</gene>
<keyword evidence="1" id="KW-0812">Transmembrane</keyword>
<protein>
    <submittedName>
        <fullName evidence="3">Uncharacterized protein</fullName>
    </submittedName>
</protein>